<dbReference type="Gene3D" id="3.40.50.150">
    <property type="entry name" value="Vaccinia Virus protein VP39"/>
    <property type="match status" value="1"/>
</dbReference>
<reference evidence="10" key="1">
    <citation type="journal article" date="2019" name="Int. J. Syst. Evol. Microbiol.">
        <title>The Global Catalogue of Microorganisms (GCM) 10K type strain sequencing project: providing services to taxonomists for standard genome sequencing and annotation.</title>
        <authorList>
            <consortium name="The Broad Institute Genomics Platform"/>
            <consortium name="The Broad Institute Genome Sequencing Center for Infectious Disease"/>
            <person name="Wu L."/>
            <person name="Ma J."/>
        </authorList>
    </citation>
    <scope>NUCLEOTIDE SEQUENCE [LARGE SCALE GENOMIC DNA]</scope>
    <source>
        <strain evidence="10">KACC 11588</strain>
    </source>
</reference>
<keyword evidence="5" id="KW-0949">S-adenosyl-L-methionine</keyword>
<evidence type="ECO:0000259" key="7">
    <source>
        <dbReference type="Pfam" id="PF10672"/>
    </source>
</evidence>
<dbReference type="SUPFAM" id="SSF88697">
    <property type="entry name" value="PUA domain-like"/>
    <property type="match status" value="1"/>
</dbReference>
<evidence type="ECO:0000313" key="10">
    <source>
        <dbReference type="Proteomes" id="UP001596056"/>
    </source>
</evidence>
<accession>A0ABW0SHU7</accession>
<evidence type="ECO:0000256" key="2">
    <source>
        <dbReference type="ARBA" id="ARBA00022490"/>
    </source>
</evidence>
<keyword evidence="3 9" id="KW-0489">Methyltransferase</keyword>
<dbReference type="InterPro" id="IPR029063">
    <property type="entry name" value="SAM-dependent_MTases_sf"/>
</dbReference>
<organism evidence="9 10">
    <name type="scientific">Rubellimicrobium aerolatum</name>
    <dbReference type="NCBI Taxonomy" id="490979"/>
    <lineage>
        <taxon>Bacteria</taxon>
        <taxon>Pseudomonadati</taxon>
        <taxon>Pseudomonadota</taxon>
        <taxon>Alphaproteobacteria</taxon>
        <taxon>Rhodobacterales</taxon>
        <taxon>Roseobacteraceae</taxon>
        <taxon>Rubellimicrobium</taxon>
    </lineage>
</organism>
<evidence type="ECO:0000256" key="5">
    <source>
        <dbReference type="ARBA" id="ARBA00022691"/>
    </source>
</evidence>
<dbReference type="NCBIfam" id="NF046099">
    <property type="entry name" value="RSP_2647_MTase"/>
    <property type="match status" value="1"/>
</dbReference>
<dbReference type="InterPro" id="IPR036974">
    <property type="entry name" value="PUA_sf"/>
</dbReference>
<keyword evidence="4" id="KW-0808">Transferase</keyword>
<comment type="similarity">
    <text evidence="6">Belongs to the methyltransferase superfamily. RlmI family.</text>
</comment>
<dbReference type="SUPFAM" id="SSF53335">
    <property type="entry name" value="S-adenosyl-L-methionine-dependent methyltransferases"/>
    <property type="match status" value="1"/>
</dbReference>
<comment type="caution">
    <text evidence="9">The sequence shown here is derived from an EMBL/GenBank/DDBJ whole genome shotgun (WGS) entry which is preliminary data.</text>
</comment>
<feature type="domain" description="S-adenosylmethionine-dependent methyltransferase" evidence="7">
    <location>
        <begin position="196"/>
        <end position="347"/>
    </location>
</feature>
<dbReference type="RefSeq" id="WP_209843288.1">
    <property type="nucleotide sequence ID" value="NZ_JAGGJP010000027.1"/>
</dbReference>
<keyword evidence="2" id="KW-0963">Cytoplasm</keyword>
<comment type="subcellular location">
    <subcellularLocation>
        <location evidence="1">Cytoplasm</location>
    </subcellularLocation>
</comment>
<dbReference type="GO" id="GO:0032259">
    <property type="term" value="P:methylation"/>
    <property type="evidence" value="ECO:0007669"/>
    <property type="project" value="UniProtKB-KW"/>
</dbReference>
<evidence type="ECO:0000256" key="6">
    <source>
        <dbReference type="ARBA" id="ARBA00038091"/>
    </source>
</evidence>
<feature type="domain" description="RlmI-like PUA" evidence="8">
    <location>
        <begin position="14"/>
        <end position="79"/>
    </location>
</feature>
<sequence length="403" mass="42534">MTQTHFFEPPYPVVRLSPKAEARAIRHGFPWVYAGELVMDRRTSNLLPGALAVLEDSERRPMGVVTVNPQSKIVARVLDQDPGATIGEDWIAARLARALAHREAIYDAPFYRLVHAEADGLPGVVIDRMGDLAVVQPNAAWAEAMIGPLVAALARVTGVSRVVKNGSGRARGLEGLPEEIVMALGELPEGPVAVPMNGATYLADVMGGQKTGLFYDQRPNHAFGARLARGGRMLDVFSHVGGFGLAALAGGAEHVTFVDASGAALALARGGAEAMGMADRVAARQGDAFDAMEALAAEGARFDVVVCDPPAFAPSKAALDAGLRAYERVARLAAPLVREGGYLGLCSCSHAADLAKFRAACARGIGRAGRRGQIVWTGFAGPDHPTLPHLSESGYLKTLFFRL</sequence>
<dbReference type="InterPro" id="IPR015947">
    <property type="entry name" value="PUA-like_sf"/>
</dbReference>
<dbReference type="Gene3D" id="3.30.750.80">
    <property type="entry name" value="RNA methyltransferase domain (HRMD) like"/>
    <property type="match status" value="1"/>
</dbReference>
<evidence type="ECO:0000256" key="3">
    <source>
        <dbReference type="ARBA" id="ARBA00022603"/>
    </source>
</evidence>
<proteinExistence type="inferred from homology"/>
<dbReference type="PANTHER" id="PTHR42873:SF1">
    <property type="entry name" value="S-ADENOSYLMETHIONINE-DEPENDENT METHYLTRANSFERASE DOMAIN-CONTAINING PROTEIN"/>
    <property type="match status" value="1"/>
</dbReference>
<dbReference type="CDD" id="cd11572">
    <property type="entry name" value="RlmI_M_like"/>
    <property type="match status" value="1"/>
</dbReference>
<dbReference type="Gene3D" id="2.30.130.10">
    <property type="entry name" value="PUA domain"/>
    <property type="match status" value="1"/>
</dbReference>
<evidence type="ECO:0000256" key="1">
    <source>
        <dbReference type="ARBA" id="ARBA00004496"/>
    </source>
</evidence>
<dbReference type="InterPro" id="IPR019614">
    <property type="entry name" value="SAM-dep_methyl-trfase"/>
</dbReference>
<protein>
    <submittedName>
        <fullName evidence="9">RSP_2647 family RNA methyltransferase</fullName>
    </submittedName>
</protein>
<dbReference type="InterPro" id="IPR041532">
    <property type="entry name" value="RlmI-like_PUA"/>
</dbReference>
<evidence type="ECO:0000259" key="8">
    <source>
        <dbReference type="Pfam" id="PF17785"/>
    </source>
</evidence>
<name>A0ABW0SHU7_9RHOB</name>
<dbReference type="CDD" id="cd02440">
    <property type="entry name" value="AdoMet_MTases"/>
    <property type="match status" value="1"/>
</dbReference>
<dbReference type="Pfam" id="PF10672">
    <property type="entry name" value="Methyltrans_SAM"/>
    <property type="match status" value="1"/>
</dbReference>
<evidence type="ECO:0000313" key="9">
    <source>
        <dbReference type="EMBL" id="MFC5568241.1"/>
    </source>
</evidence>
<dbReference type="GO" id="GO:0008168">
    <property type="term" value="F:methyltransferase activity"/>
    <property type="evidence" value="ECO:0007669"/>
    <property type="project" value="UniProtKB-KW"/>
</dbReference>
<dbReference type="PANTHER" id="PTHR42873">
    <property type="entry name" value="RIBOSOMAL RNA LARGE SUBUNIT METHYLTRANSFERASE"/>
    <property type="match status" value="1"/>
</dbReference>
<gene>
    <name evidence="9" type="ORF">ACFPOC_17700</name>
</gene>
<keyword evidence="10" id="KW-1185">Reference proteome</keyword>
<dbReference type="EMBL" id="JBHSNA010000031">
    <property type="protein sequence ID" value="MFC5568241.1"/>
    <property type="molecule type" value="Genomic_DNA"/>
</dbReference>
<dbReference type="Pfam" id="PF17785">
    <property type="entry name" value="PUA_3"/>
    <property type="match status" value="1"/>
</dbReference>
<evidence type="ECO:0000256" key="4">
    <source>
        <dbReference type="ARBA" id="ARBA00022679"/>
    </source>
</evidence>
<dbReference type="Proteomes" id="UP001596056">
    <property type="component" value="Unassembled WGS sequence"/>
</dbReference>